<evidence type="ECO:0000256" key="1">
    <source>
        <dbReference type="ARBA" id="ARBA00006889"/>
    </source>
</evidence>
<dbReference type="PANTHER" id="PTHR10612:SF34">
    <property type="entry name" value="APOLIPOPROTEIN D"/>
    <property type="match status" value="1"/>
</dbReference>
<accession>A0A7X0CDW8</accession>
<dbReference type="InterPro" id="IPR000566">
    <property type="entry name" value="Lipocln_cytosolic_FA-bd_dom"/>
</dbReference>
<comment type="function">
    <text evidence="2">Involved in the storage or transport of lipids necessary for membrane maintenance under stressful conditions. Displays a binding preference for lysophospholipids.</text>
</comment>
<dbReference type="GO" id="GO:0009279">
    <property type="term" value="C:cell outer membrane"/>
    <property type="evidence" value="ECO:0007669"/>
    <property type="project" value="UniProtKB-SubCell"/>
</dbReference>
<keyword evidence="2" id="KW-0732">Signal</keyword>
<dbReference type="Pfam" id="PF08212">
    <property type="entry name" value="Lipocalin_2"/>
    <property type="match status" value="1"/>
</dbReference>
<evidence type="ECO:0000259" key="3">
    <source>
        <dbReference type="Pfam" id="PF08212"/>
    </source>
</evidence>
<dbReference type="InterPro" id="IPR047202">
    <property type="entry name" value="Lipocalin_Blc-like_dom"/>
</dbReference>
<keyword evidence="2 4" id="KW-0449">Lipoprotein</keyword>
<dbReference type="PIRSF" id="PIRSF036893">
    <property type="entry name" value="Lipocalin_ApoD"/>
    <property type="match status" value="1"/>
</dbReference>
<dbReference type="InterPro" id="IPR022271">
    <property type="entry name" value="Lipocalin_ApoD"/>
</dbReference>
<dbReference type="PANTHER" id="PTHR10612">
    <property type="entry name" value="APOLIPOPROTEIN D"/>
    <property type="match status" value="1"/>
</dbReference>
<comment type="subcellular location">
    <subcellularLocation>
        <location evidence="2">Cell outer membrane</location>
    </subcellularLocation>
</comment>
<protein>
    <recommendedName>
        <fullName evidence="2">Outer membrane lipoprotein Blc</fullName>
    </recommendedName>
</protein>
<dbReference type="Gene3D" id="2.40.128.20">
    <property type="match status" value="1"/>
</dbReference>
<evidence type="ECO:0000313" key="4">
    <source>
        <dbReference type="EMBL" id="MBB6133780.1"/>
    </source>
</evidence>
<comment type="similarity">
    <text evidence="1 2">Belongs to the calycin superfamily. Lipocalin family.</text>
</comment>
<feature type="chain" id="PRO_5031674347" description="Outer membrane lipoprotein Blc" evidence="2">
    <location>
        <begin position="27"/>
        <end position="194"/>
    </location>
</feature>
<dbReference type="PRINTS" id="PR01171">
    <property type="entry name" value="BCTLIPOCALIN"/>
</dbReference>
<dbReference type="EMBL" id="JACHBX010000002">
    <property type="protein sequence ID" value="MBB6133780.1"/>
    <property type="molecule type" value="Genomic_DNA"/>
</dbReference>
<gene>
    <name evidence="4" type="ORF">HD842_001922</name>
</gene>
<dbReference type="InterPro" id="IPR002446">
    <property type="entry name" value="Lipocalin_bac"/>
</dbReference>
<dbReference type="AlphaFoldDB" id="A0A7X0CDW8"/>
<dbReference type="GO" id="GO:0006950">
    <property type="term" value="P:response to stress"/>
    <property type="evidence" value="ECO:0007669"/>
    <property type="project" value="UniProtKB-ARBA"/>
</dbReference>
<organism evidence="4 5">
    <name type="scientific">Massilia aurea</name>
    <dbReference type="NCBI Taxonomy" id="373040"/>
    <lineage>
        <taxon>Bacteria</taxon>
        <taxon>Pseudomonadati</taxon>
        <taxon>Pseudomonadota</taxon>
        <taxon>Betaproteobacteria</taxon>
        <taxon>Burkholderiales</taxon>
        <taxon>Oxalobacteraceae</taxon>
        <taxon>Telluria group</taxon>
        <taxon>Massilia</taxon>
    </lineage>
</organism>
<keyword evidence="2" id="KW-0472">Membrane</keyword>
<comment type="subunit">
    <text evidence="2">Homodimer.</text>
</comment>
<evidence type="ECO:0000313" key="5">
    <source>
        <dbReference type="Proteomes" id="UP000540787"/>
    </source>
</evidence>
<dbReference type="InterPro" id="IPR012674">
    <property type="entry name" value="Calycin"/>
</dbReference>
<dbReference type="SUPFAM" id="SSF50814">
    <property type="entry name" value="Lipocalins"/>
    <property type="match status" value="1"/>
</dbReference>
<comment type="caution">
    <text evidence="4">The sequence shown here is derived from an EMBL/GenBank/DDBJ whole genome shotgun (WGS) entry which is preliminary data.</text>
</comment>
<sequence>MFAKPSFLAACATLALSGLCAGSALAADAAKPLQPIESLAVPRYMGVWYEIAKFPNEFQKKCVGDTSATYNLDKDGRVKVINRCRTADGKVDTAEGVARQPGAATSPKLEVRFAPAILSFIPMVWGDYWVIDLDNKYQLSAVSEPKREYLWILSRTPQVAPAEYNALLARLKAQGLDTSKLVLTPHTVAPQSGQ</sequence>
<name>A0A7X0CDW8_9BURK</name>
<proteinExistence type="inferred from homology"/>
<dbReference type="CDD" id="cd19438">
    <property type="entry name" value="lipocalin_Blc-like"/>
    <property type="match status" value="1"/>
</dbReference>
<evidence type="ECO:0000256" key="2">
    <source>
        <dbReference type="PIRNR" id="PIRNR036893"/>
    </source>
</evidence>
<dbReference type="GO" id="GO:0008289">
    <property type="term" value="F:lipid binding"/>
    <property type="evidence" value="ECO:0007669"/>
    <property type="project" value="UniProtKB-UniRule"/>
</dbReference>
<keyword evidence="5" id="KW-1185">Reference proteome</keyword>
<feature type="domain" description="Lipocalin/cytosolic fatty-acid binding" evidence="3">
    <location>
        <begin position="41"/>
        <end position="185"/>
    </location>
</feature>
<dbReference type="Proteomes" id="UP000540787">
    <property type="component" value="Unassembled WGS sequence"/>
</dbReference>
<reference evidence="4 5" key="1">
    <citation type="submission" date="2020-08" db="EMBL/GenBank/DDBJ databases">
        <title>The Agave Microbiome: Exploring the role of microbial communities in plant adaptations to desert environments.</title>
        <authorList>
            <person name="Partida-Martinez L.P."/>
        </authorList>
    </citation>
    <scope>NUCLEOTIDE SEQUENCE [LARGE SCALE GENOMIC DNA]</scope>
    <source>
        <strain evidence="4 5">AT3.2</strain>
    </source>
</reference>
<dbReference type="RefSeq" id="WP_183553799.1">
    <property type="nucleotide sequence ID" value="NZ_JACHBX010000002.1"/>
</dbReference>
<keyword evidence="2" id="KW-0998">Cell outer membrane</keyword>
<feature type="signal peptide" evidence="2">
    <location>
        <begin position="1"/>
        <end position="26"/>
    </location>
</feature>
<keyword evidence="2" id="KW-0446">Lipid-binding</keyword>